<sequence>MKTFLSSKADKQLTKLPRKMHETLLIRIEALQINPFPPNSKKLQGRAGWRIRVGDYRILYTVDSRKKELTALSIAHRKDAYKE</sequence>
<dbReference type="AlphaFoldDB" id="A0A1F8ARJ1"/>
<dbReference type="InterPro" id="IPR035093">
    <property type="entry name" value="RelE/ParE_toxin_dom_sf"/>
</dbReference>
<evidence type="ECO:0000313" key="3">
    <source>
        <dbReference type="Proteomes" id="UP000178603"/>
    </source>
</evidence>
<accession>A0A1F8ARJ1</accession>
<gene>
    <name evidence="2" type="ORF">A3E44_03975</name>
</gene>
<dbReference type="InterPro" id="IPR007712">
    <property type="entry name" value="RelE/ParE_toxin"/>
</dbReference>
<reference evidence="2 3" key="1">
    <citation type="journal article" date="2016" name="Nat. Commun.">
        <title>Thousands of microbial genomes shed light on interconnected biogeochemical processes in an aquifer system.</title>
        <authorList>
            <person name="Anantharaman K."/>
            <person name="Brown C.T."/>
            <person name="Hug L.A."/>
            <person name="Sharon I."/>
            <person name="Castelle C.J."/>
            <person name="Probst A.J."/>
            <person name="Thomas B.C."/>
            <person name="Singh A."/>
            <person name="Wilkins M.J."/>
            <person name="Karaoz U."/>
            <person name="Brodie E.L."/>
            <person name="Williams K.H."/>
            <person name="Hubbard S.S."/>
            <person name="Banfield J.F."/>
        </authorList>
    </citation>
    <scope>NUCLEOTIDE SEQUENCE [LARGE SCALE GENOMIC DNA]</scope>
</reference>
<dbReference type="PANTHER" id="PTHR38813:SF1">
    <property type="entry name" value="TOXIN RELE1-RELATED"/>
    <property type="match status" value="1"/>
</dbReference>
<organism evidence="2 3">
    <name type="scientific">Candidatus Woesebacteria bacterium RIFCSPHIGHO2_12_FULL_41_24</name>
    <dbReference type="NCBI Taxonomy" id="1802510"/>
    <lineage>
        <taxon>Bacteria</taxon>
        <taxon>Candidatus Woeseibacteriota</taxon>
    </lineage>
</organism>
<dbReference type="EMBL" id="MGGW01000015">
    <property type="protein sequence ID" value="OGM54311.1"/>
    <property type="molecule type" value="Genomic_DNA"/>
</dbReference>
<dbReference type="Gene3D" id="3.30.2310.20">
    <property type="entry name" value="RelE-like"/>
    <property type="match status" value="1"/>
</dbReference>
<dbReference type="SUPFAM" id="SSF143011">
    <property type="entry name" value="RelE-like"/>
    <property type="match status" value="1"/>
</dbReference>
<protein>
    <recommendedName>
        <fullName evidence="4">Plasmid stabilization protein</fullName>
    </recommendedName>
</protein>
<name>A0A1F8ARJ1_9BACT</name>
<evidence type="ECO:0000256" key="1">
    <source>
        <dbReference type="ARBA" id="ARBA00022649"/>
    </source>
</evidence>
<evidence type="ECO:0008006" key="4">
    <source>
        <dbReference type="Google" id="ProtNLM"/>
    </source>
</evidence>
<comment type="caution">
    <text evidence="2">The sequence shown here is derived from an EMBL/GenBank/DDBJ whole genome shotgun (WGS) entry which is preliminary data.</text>
</comment>
<evidence type="ECO:0000313" key="2">
    <source>
        <dbReference type="EMBL" id="OGM54311.1"/>
    </source>
</evidence>
<proteinExistence type="predicted"/>
<dbReference type="Proteomes" id="UP000178603">
    <property type="component" value="Unassembled WGS sequence"/>
</dbReference>
<dbReference type="Pfam" id="PF05016">
    <property type="entry name" value="ParE_toxin"/>
    <property type="match status" value="1"/>
</dbReference>
<dbReference type="PANTHER" id="PTHR38813">
    <property type="match status" value="1"/>
</dbReference>
<keyword evidence="1" id="KW-1277">Toxin-antitoxin system</keyword>
<dbReference type="InterPro" id="IPR052747">
    <property type="entry name" value="TA_system_RelE_toxin"/>
</dbReference>